<proteinExistence type="predicted"/>
<keyword evidence="1" id="KW-0472">Membrane</keyword>
<sequence length="78" mass="9432">MMFLNWYPFKNKIIKQSIYIVLFTLAIVIYEAIALLPEPWGYFHNGWWKLWYSAIIDPILLLMLLGYYKLICKTEKNL</sequence>
<organism evidence="2 3">
    <name type="scientific">Neobacillus cucumis</name>
    <dbReference type="NCBI Taxonomy" id="1740721"/>
    <lineage>
        <taxon>Bacteria</taxon>
        <taxon>Bacillati</taxon>
        <taxon>Bacillota</taxon>
        <taxon>Bacilli</taxon>
        <taxon>Bacillales</taxon>
        <taxon>Bacillaceae</taxon>
        <taxon>Neobacillus</taxon>
    </lineage>
</organism>
<accession>A0A2N5HMC6</accession>
<dbReference type="EMBL" id="PGVE01000031">
    <property type="protein sequence ID" value="PLS06682.1"/>
    <property type="molecule type" value="Genomic_DNA"/>
</dbReference>
<keyword evidence="1" id="KW-1133">Transmembrane helix</keyword>
<reference evidence="2 3" key="1">
    <citation type="submission" date="2017-11" db="EMBL/GenBank/DDBJ databases">
        <title>Comparitive Functional Genomics of Dry Heat Resistant strains isolated from the Viking Spacecraft.</title>
        <authorList>
            <person name="Seuylemezian A."/>
            <person name="Cooper K."/>
            <person name="Vaishampayan P."/>
        </authorList>
    </citation>
    <scope>NUCLEOTIDE SEQUENCE [LARGE SCALE GENOMIC DNA]</scope>
    <source>
        <strain evidence="2 3">V32-6</strain>
    </source>
</reference>
<evidence type="ECO:0000313" key="2">
    <source>
        <dbReference type="EMBL" id="PLS06682.1"/>
    </source>
</evidence>
<keyword evidence="1" id="KW-0812">Transmembrane</keyword>
<evidence type="ECO:0000313" key="3">
    <source>
        <dbReference type="Proteomes" id="UP000234950"/>
    </source>
</evidence>
<gene>
    <name evidence="2" type="ORF">CVD27_07070</name>
</gene>
<name>A0A2N5HMC6_9BACI</name>
<protein>
    <submittedName>
        <fullName evidence="2">Uncharacterized protein</fullName>
    </submittedName>
</protein>
<keyword evidence="3" id="KW-1185">Reference proteome</keyword>
<evidence type="ECO:0000256" key="1">
    <source>
        <dbReference type="SAM" id="Phobius"/>
    </source>
</evidence>
<dbReference type="AlphaFoldDB" id="A0A2N5HMC6"/>
<dbReference type="Proteomes" id="UP000234950">
    <property type="component" value="Unassembled WGS sequence"/>
</dbReference>
<feature type="transmembrane region" description="Helical" evidence="1">
    <location>
        <begin position="50"/>
        <end position="68"/>
    </location>
</feature>
<comment type="caution">
    <text evidence="2">The sequence shown here is derived from an EMBL/GenBank/DDBJ whole genome shotgun (WGS) entry which is preliminary data.</text>
</comment>